<dbReference type="SMART" id="SM00369">
    <property type="entry name" value="LRR_TYP"/>
    <property type="match status" value="7"/>
</dbReference>
<keyword evidence="8" id="KW-1185">Reference proteome</keyword>
<dbReference type="InterPro" id="IPR003591">
    <property type="entry name" value="Leu-rich_rpt_typical-subtyp"/>
</dbReference>
<evidence type="ECO:0000313" key="7">
    <source>
        <dbReference type="EMBL" id="KAK2151181.1"/>
    </source>
</evidence>
<dbReference type="SUPFAM" id="SSF52058">
    <property type="entry name" value="L domain-like"/>
    <property type="match status" value="2"/>
</dbReference>
<dbReference type="InterPro" id="IPR001611">
    <property type="entry name" value="Leu-rich_rpt"/>
</dbReference>
<keyword evidence="4" id="KW-0325">Glycoprotein</keyword>
<keyword evidence="2 5" id="KW-0732">Signal</keyword>
<dbReference type="InterPro" id="IPR013098">
    <property type="entry name" value="Ig_I-set"/>
</dbReference>
<sequence length="689" mass="77023">MTPLACWILLVVLSGSCRTFSVDSSSGSPEIPYYDESCSNVPSCYCYLSGDEYQADCADPSLLQIPPDLSYNITALHVTGTLLFSLDSDDFVPYLDLKIVNLASNRLHAMDPGSLDTLLGLESFVVNDNFLDDLSPDILKQNLNLIYFDASNNKLVQMPNFRDLTKLVEVYLGYNQISTIDYSLFVGCSSLRIINLEHNDITVLPGSAFDGAPGVEFLDLSSNRIRELTSANMDQLKDLVLRNNSLTSLNANMFSGDVLLRSLDLSNNSIAYINSETFEGLTSLEILQLNGNNLSSIPNVALSSLLNVRTLYLGNNPLPEIPAGAFSGIESLKELFLNGMPTLGRFDPDALHSLSNLERLSLANNPNLVEFTPNHLPVGQVPRLQTIYLNGDGFVYLDRAIFDDKPDLQLVDLFDNKFNCSCDLKWMPRVVQDRVRWASHWSTSSTPPQCYTPLHLKDWPIPTMLEDDMTCDPLEIVSISPYQQITHLRNTANMSVHLYKGLPNSIWITPDDEILIPYPVGEHPLNLRRYASWSTIENNTVESTLFINNASLTDGGSYTVTAGNIVGRKSSTFHLEVLPYELTTTTPFWETSEISARYFLLVAAQVTTTITRYQPLINNRPGRNYLSSGPSYAISIKSHRFSWPREFLRQSFNAVHGGDQHLTFSSGWTEEEASYQKLHIIPSAKYDYS</sequence>
<gene>
    <name evidence="7" type="ORF">LSH36_373g02085</name>
</gene>
<dbReference type="FunFam" id="3.80.10.10:FF:001164">
    <property type="entry name" value="GH01279p"/>
    <property type="match status" value="1"/>
</dbReference>
<dbReference type="Pfam" id="PF13855">
    <property type="entry name" value="LRR_8"/>
    <property type="match status" value="2"/>
</dbReference>
<protein>
    <recommendedName>
        <fullName evidence="6">Immunoglobulin I-set domain-containing protein</fullName>
    </recommendedName>
</protein>
<dbReference type="Pfam" id="PF07679">
    <property type="entry name" value="I-set"/>
    <property type="match status" value="1"/>
</dbReference>
<keyword evidence="3" id="KW-0677">Repeat</keyword>
<dbReference type="EMBL" id="JAODUP010000373">
    <property type="protein sequence ID" value="KAK2151181.1"/>
    <property type="molecule type" value="Genomic_DNA"/>
</dbReference>
<dbReference type="PROSITE" id="PS51450">
    <property type="entry name" value="LRR"/>
    <property type="match status" value="2"/>
</dbReference>
<dbReference type="SUPFAM" id="SSF48726">
    <property type="entry name" value="Immunoglobulin"/>
    <property type="match status" value="1"/>
</dbReference>
<evidence type="ECO:0000259" key="6">
    <source>
        <dbReference type="Pfam" id="PF07679"/>
    </source>
</evidence>
<evidence type="ECO:0000256" key="4">
    <source>
        <dbReference type="ARBA" id="ARBA00023180"/>
    </source>
</evidence>
<dbReference type="AlphaFoldDB" id="A0AAD9N144"/>
<comment type="caution">
    <text evidence="7">The sequence shown here is derived from an EMBL/GenBank/DDBJ whole genome shotgun (WGS) entry which is preliminary data.</text>
</comment>
<dbReference type="Gene3D" id="2.60.40.10">
    <property type="entry name" value="Immunoglobulins"/>
    <property type="match status" value="1"/>
</dbReference>
<evidence type="ECO:0000313" key="8">
    <source>
        <dbReference type="Proteomes" id="UP001208570"/>
    </source>
</evidence>
<evidence type="ECO:0000256" key="1">
    <source>
        <dbReference type="ARBA" id="ARBA00022614"/>
    </source>
</evidence>
<accession>A0AAD9N144</accession>
<keyword evidence="1" id="KW-0433">Leucine-rich repeat</keyword>
<evidence type="ECO:0000256" key="3">
    <source>
        <dbReference type="ARBA" id="ARBA00022737"/>
    </source>
</evidence>
<dbReference type="InterPro" id="IPR013783">
    <property type="entry name" value="Ig-like_fold"/>
</dbReference>
<name>A0AAD9N144_9ANNE</name>
<dbReference type="PANTHER" id="PTHR45842">
    <property type="entry name" value="SYNAPTIC ADHESION-LIKE MOLECULE SALM"/>
    <property type="match status" value="1"/>
</dbReference>
<feature type="domain" description="Immunoglobulin I-set" evidence="6">
    <location>
        <begin position="536"/>
        <end position="577"/>
    </location>
</feature>
<dbReference type="InterPro" id="IPR032675">
    <property type="entry name" value="LRR_dom_sf"/>
</dbReference>
<evidence type="ECO:0000256" key="2">
    <source>
        <dbReference type="ARBA" id="ARBA00022729"/>
    </source>
</evidence>
<proteinExistence type="predicted"/>
<feature type="chain" id="PRO_5041941076" description="Immunoglobulin I-set domain-containing protein" evidence="5">
    <location>
        <begin position="20"/>
        <end position="689"/>
    </location>
</feature>
<dbReference type="PANTHER" id="PTHR45842:SF12">
    <property type="entry name" value="KEKKON 5, ISOFORM A"/>
    <property type="match status" value="1"/>
</dbReference>
<dbReference type="InterPro" id="IPR050467">
    <property type="entry name" value="LRFN"/>
</dbReference>
<organism evidence="7 8">
    <name type="scientific">Paralvinella palmiformis</name>
    <dbReference type="NCBI Taxonomy" id="53620"/>
    <lineage>
        <taxon>Eukaryota</taxon>
        <taxon>Metazoa</taxon>
        <taxon>Spiralia</taxon>
        <taxon>Lophotrochozoa</taxon>
        <taxon>Annelida</taxon>
        <taxon>Polychaeta</taxon>
        <taxon>Sedentaria</taxon>
        <taxon>Canalipalpata</taxon>
        <taxon>Terebellida</taxon>
        <taxon>Terebelliformia</taxon>
        <taxon>Alvinellidae</taxon>
        <taxon>Paralvinella</taxon>
    </lineage>
</organism>
<feature type="signal peptide" evidence="5">
    <location>
        <begin position="1"/>
        <end position="19"/>
    </location>
</feature>
<dbReference type="InterPro" id="IPR036179">
    <property type="entry name" value="Ig-like_dom_sf"/>
</dbReference>
<dbReference type="Gene3D" id="3.80.10.10">
    <property type="entry name" value="Ribonuclease Inhibitor"/>
    <property type="match status" value="2"/>
</dbReference>
<evidence type="ECO:0000256" key="5">
    <source>
        <dbReference type="SAM" id="SignalP"/>
    </source>
</evidence>
<reference evidence="7" key="1">
    <citation type="journal article" date="2023" name="Mol. Biol. Evol.">
        <title>Third-Generation Sequencing Reveals the Adaptive Role of the Epigenome in Three Deep-Sea Polychaetes.</title>
        <authorList>
            <person name="Perez M."/>
            <person name="Aroh O."/>
            <person name="Sun Y."/>
            <person name="Lan Y."/>
            <person name="Juniper S.K."/>
            <person name="Young C.R."/>
            <person name="Angers B."/>
            <person name="Qian P.Y."/>
        </authorList>
    </citation>
    <scope>NUCLEOTIDE SEQUENCE</scope>
    <source>
        <strain evidence="7">P08H-3</strain>
    </source>
</reference>
<dbReference type="Proteomes" id="UP001208570">
    <property type="component" value="Unassembled WGS sequence"/>
</dbReference>